<dbReference type="EMBL" id="KI964612">
    <property type="protein sequence ID" value="EUC33340.1"/>
    <property type="molecule type" value="Genomic_DNA"/>
</dbReference>
<dbReference type="AlphaFoldDB" id="W6Y7B6"/>
<protein>
    <submittedName>
        <fullName evidence="1">Uncharacterized protein</fullName>
    </submittedName>
</protein>
<proteinExistence type="predicted"/>
<organism evidence="1 2">
    <name type="scientific">Cochliobolus carbonum (strain 26-R-13)</name>
    <name type="common">Maize leaf spot fungus</name>
    <name type="synonym">Bipolaris zeicola</name>
    <dbReference type="NCBI Taxonomy" id="930089"/>
    <lineage>
        <taxon>Eukaryota</taxon>
        <taxon>Fungi</taxon>
        <taxon>Dikarya</taxon>
        <taxon>Ascomycota</taxon>
        <taxon>Pezizomycotina</taxon>
        <taxon>Dothideomycetes</taxon>
        <taxon>Pleosporomycetidae</taxon>
        <taxon>Pleosporales</taxon>
        <taxon>Pleosporineae</taxon>
        <taxon>Pleosporaceae</taxon>
        <taxon>Bipolaris</taxon>
    </lineage>
</organism>
<dbReference type="RefSeq" id="XP_007712334.1">
    <property type="nucleotide sequence ID" value="XM_007714144.1"/>
</dbReference>
<reference evidence="1 2" key="1">
    <citation type="journal article" date="2013" name="PLoS Genet.">
        <title>Comparative genome structure, secondary metabolite, and effector coding capacity across Cochliobolus pathogens.</title>
        <authorList>
            <person name="Condon B.J."/>
            <person name="Leng Y."/>
            <person name="Wu D."/>
            <person name="Bushley K.E."/>
            <person name="Ohm R.A."/>
            <person name="Otillar R."/>
            <person name="Martin J."/>
            <person name="Schackwitz W."/>
            <person name="Grimwood J."/>
            <person name="MohdZainudin N."/>
            <person name="Xue C."/>
            <person name="Wang R."/>
            <person name="Manning V.A."/>
            <person name="Dhillon B."/>
            <person name="Tu Z.J."/>
            <person name="Steffenson B.J."/>
            <person name="Salamov A."/>
            <person name="Sun H."/>
            <person name="Lowry S."/>
            <person name="LaButti K."/>
            <person name="Han J."/>
            <person name="Copeland A."/>
            <person name="Lindquist E."/>
            <person name="Barry K."/>
            <person name="Schmutz J."/>
            <person name="Baker S.E."/>
            <person name="Ciuffetti L.M."/>
            <person name="Grigoriev I.V."/>
            <person name="Zhong S."/>
            <person name="Turgeon B.G."/>
        </authorList>
    </citation>
    <scope>NUCLEOTIDE SEQUENCE [LARGE SCALE GENOMIC DNA]</scope>
    <source>
        <strain evidence="1 2">26-R-13</strain>
    </source>
</reference>
<accession>W6Y7B6</accession>
<evidence type="ECO:0000313" key="2">
    <source>
        <dbReference type="Proteomes" id="UP000053841"/>
    </source>
</evidence>
<name>W6Y7B6_COCC2</name>
<dbReference type="OrthoDB" id="10313696at2759"/>
<dbReference type="GeneID" id="19148368"/>
<dbReference type="KEGG" id="bze:COCCADRAFT_36804"/>
<dbReference type="Proteomes" id="UP000053841">
    <property type="component" value="Unassembled WGS sequence"/>
</dbReference>
<keyword evidence="2" id="KW-1185">Reference proteome</keyword>
<sequence length="239" mass="27285">MSLDDIRHFFCESSVYIHTIFVDASNDKHCFLARRAEDNHQLLLIHYTALWTPTSSITFPAYRQVSSMLSTRPCRSIHAPCSRYPEWVTSSERGHSVLREDELSMKSDLMLETSCSRATVRAPRDAIRQFSIYDTHAGASLRMAPTVRVASATITSSSITKPWCRCIEFFQMGNKAQCYAIALMKFLDPACNETVTLKSSLCRHQRLANLYNGLFVKSISVRARPLVRFNDYIQGDIWN</sequence>
<gene>
    <name evidence="1" type="ORF">COCCADRAFT_36804</name>
</gene>
<evidence type="ECO:0000313" key="1">
    <source>
        <dbReference type="EMBL" id="EUC33340.1"/>
    </source>
</evidence>
<dbReference type="HOGENOM" id="CLU_1142518_0_0_1"/>